<dbReference type="EMBL" id="CP090163">
    <property type="protein sequence ID" value="UJO10807.1"/>
    <property type="molecule type" value="Genomic_DNA"/>
</dbReference>
<organism evidence="1 2">
    <name type="scientific">Passalora fulva</name>
    <name type="common">Tomato leaf mold</name>
    <name type="synonym">Cladosporium fulvum</name>
    <dbReference type="NCBI Taxonomy" id="5499"/>
    <lineage>
        <taxon>Eukaryota</taxon>
        <taxon>Fungi</taxon>
        <taxon>Dikarya</taxon>
        <taxon>Ascomycota</taxon>
        <taxon>Pezizomycotina</taxon>
        <taxon>Dothideomycetes</taxon>
        <taxon>Dothideomycetidae</taxon>
        <taxon>Mycosphaerellales</taxon>
        <taxon>Mycosphaerellaceae</taxon>
        <taxon>Fulvia</taxon>
    </lineage>
</organism>
<reference evidence="1" key="2">
    <citation type="journal article" date="2022" name="Microb. Genom.">
        <title>A chromosome-scale genome assembly of the tomato pathogen Cladosporium fulvum reveals a compartmentalized genome architecture and the presence of a dispensable chromosome.</title>
        <authorList>
            <person name="Zaccaron A.Z."/>
            <person name="Chen L.H."/>
            <person name="Samaras A."/>
            <person name="Stergiopoulos I."/>
        </authorList>
    </citation>
    <scope>NUCLEOTIDE SEQUENCE</scope>
    <source>
        <strain evidence="1">Race5_Kim</strain>
    </source>
</reference>
<gene>
    <name evidence="1" type="ORF">CLAFUR5_00454</name>
</gene>
<dbReference type="Gene3D" id="2.60.120.620">
    <property type="entry name" value="q2cbj1_9rhob like domain"/>
    <property type="match status" value="1"/>
</dbReference>
<keyword evidence="2" id="KW-1185">Reference proteome</keyword>
<evidence type="ECO:0000313" key="1">
    <source>
        <dbReference type="EMBL" id="UJO10807.1"/>
    </source>
</evidence>
<evidence type="ECO:0000313" key="2">
    <source>
        <dbReference type="Proteomes" id="UP000756132"/>
    </source>
</evidence>
<dbReference type="OrthoDB" id="3639548at2759"/>
<name>A0A9Q8L4N7_PASFU</name>
<dbReference type="PANTHER" id="PTHR33099:SF7">
    <property type="entry name" value="MYND-TYPE DOMAIN-CONTAINING PROTEIN"/>
    <property type="match status" value="1"/>
</dbReference>
<dbReference type="GeneID" id="71980332"/>
<protein>
    <recommendedName>
        <fullName evidence="3">Prolyl 4-hydroxylase alpha subunit Fe(2+) 2OG dioxygenase domain-containing protein</fullName>
    </recommendedName>
</protein>
<dbReference type="RefSeq" id="XP_047755173.1">
    <property type="nucleotide sequence ID" value="XM_047899602.1"/>
</dbReference>
<dbReference type="AlphaFoldDB" id="A0A9Q8L4N7"/>
<reference evidence="1" key="1">
    <citation type="submission" date="2021-12" db="EMBL/GenBank/DDBJ databases">
        <authorList>
            <person name="Zaccaron A."/>
            <person name="Stergiopoulos I."/>
        </authorList>
    </citation>
    <scope>NUCLEOTIDE SEQUENCE</scope>
    <source>
        <strain evidence="1">Race5_Kim</strain>
    </source>
</reference>
<dbReference type="PANTHER" id="PTHR33099">
    <property type="entry name" value="FE2OG DIOXYGENASE DOMAIN-CONTAINING PROTEIN"/>
    <property type="match status" value="1"/>
</dbReference>
<accession>A0A9Q8L4N7</accession>
<dbReference type="Proteomes" id="UP000756132">
    <property type="component" value="Chromosome 1"/>
</dbReference>
<dbReference type="KEGG" id="ffu:CLAFUR5_00454"/>
<proteinExistence type="predicted"/>
<evidence type="ECO:0008006" key="3">
    <source>
        <dbReference type="Google" id="ProtNLM"/>
    </source>
</evidence>
<sequence>MTNSPSPMQDLCILCPRSSANLGSDSRMLGTMIICLPAKHKGGDLVLSHNGVRKRFTTSTQQPTCACWYSDVVHEVTKVTAGYRLVLTFNLVMLEPERTALPAAELMLQQPLLQRALKAWTYHGDPEKDLLFALDHKYTEASLKASSLKTVDRARMTALQRYAEQFRYDIFLATMEHYRHGQAEDDSDPYERGTMYGCDWDEDEREYDDHGYGGYGDGPHGIDEVFESETKLKHVVDLKGFPLLKDVDVKEEQVINLDPYDEREPDRHEYEGFTGNAGAQSTHWYPDTLMYIGLTDQVVVLVPHARVADFLKAPFSSYGGTPFESMEAIVK</sequence>